<dbReference type="OrthoDB" id="958110at2"/>
<accession>A0A3S3VKR6</accession>
<dbReference type="RefSeq" id="WP_128532314.1">
    <property type="nucleotide sequence ID" value="NZ_SBIW01000002.1"/>
</dbReference>
<proteinExistence type="predicted"/>
<evidence type="ECO:0000313" key="2">
    <source>
        <dbReference type="EMBL" id="RWY55535.1"/>
    </source>
</evidence>
<reference evidence="2 3" key="1">
    <citation type="submission" date="2019-01" db="EMBL/GenBank/DDBJ databases">
        <title>Mucilaginibacter antarcticum sp. nov., isolated from antarctic soil.</title>
        <authorList>
            <person name="Yan Y.-Q."/>
            <person name="Du Z.-J."/>
        </authorList>
    </citation>
    <scope>NUCLEOTIDE SEQUENCE [LARGE SCALE GENOMIC DNA]</scope>
    <source>
        <strain evidence="2 3">F01003</strain>
    </source>
</reference>
<evidence type="ECO:0008006" key="4">
    <source>
        <dbReference type="Google" id="ProtNLM"/>
    </source>
</evidence>
<name>A0A3S3VKR6_9SPHI</name>
<keyword evidence="1" id="KW-0732">Signal</keyword>
<dbReference type="EMBL" id="SBIW01000002">
    <property type="protein sequence ID" value="RWY55535.1"/>
    <property type="molecule type" value="Genomic_DNA"/>
</dbReference>
<feature type="signal peptide" evidence="1">
    <location>
        <begin position="1"/>
        <end position="28"/>
    </location>
</feature>
<evidence type="ECO:0000313" key="3">
    <source>
        <dbReference type="Proteomes" id="UP000286701"/>
    </source>
</evidence>
<organism evidence="2 3">
    <name type="scientific">Mucilaginibacter gilvus</name>
    <dbReference type="NCBI Taxonomy" id="2305909"/>
    <lineage>
        <taxon>Bacteria</taxon>
        <taxon>Pseudomonadati</taxon>
        <taxon>Bacteroidota</taxon>
        <taxon>Sphingobacteriia</taxon>
        <taxon>Sphingobacteriales</taxon>
        <taxon>Sphingobacteriaceae</taxon>
        <taxon>Mucilaginibacter</taxon>
    </lineage>
</organism>
<dbReference type="Proteomes" id="UP000286701">
    <property type="component" value="Unassembled WGS sequence"/>
</dbReference>
<feature type="chain" id="PRO_5018579537" description="Lipocalin-like domain-containing protein" evidence="1">
    <location>
        <begin position="29"/>
        <end position="144"/>
    </location>
</feature>
<evidence type="ECO:0000256" key="1">
    <source>
        <dbReference type="SAM" id="SignalP"/>
    </source>
</evidence>
<sequence>MKTTKTNNLRRAALAFALILAGSTISFAQCDKPVKLTSSVTNYINDKGEVERTKAEQTVIILSKTELTITPGDHMMNGNVTEYTCNWTTPFKDGKTIAKAVLTDGNNDLHVTITIEGKAGKVTLTFVAEEEAGKKIQVVADKFE</sequence>
<dbReference type="AlphaFoldDB" id="A0A3S3VKR6"/>
<gene>
    <name evidence="2" type="ORF">EPL05_03935</name>
</gene>
<keyword evidence="3" id="KW-1185">Reference proteome</keyword>
<protein>
    <recommendedName>
        <fullName evidence="4">Lipocalin-like domain-containing protein</fullName>
    </recommendedName>
</protein>
<comment type="caution">
    <text evidence="2">The sequence shown here is derived from an EMBL/GenBank/DDBJ whole genome shotgun (WGS) entry which is preliminary data.</text>
</comment>